<evidence type="ECO:0000313" key="2">
    <source>
        <dbReference type="Proteomes" id="UP001529510"/>
    </source>
</evidence>
<keyword evidence="2" id="KW-1185">Reference proteome</keyword>
<dbReference type="Proteomes" id="UP001529510">
    <property type="component" value="Unassembled WGS sequence"/>
</dbReference>
<accession>A0ABD0P7H9</accession>
<feature type="non-terminal residue" evidence="1">
    <location>
        <position position="1"/>
    </location>
</feature>
<feature type="non-terminal residue" evidence="1">
    <location>
        <position position="50"/>
    </location>
</feature>
<proteinExistence type="predicted"/>
<comment type="caution">
    <text evidence="1">The sequence shown here is derived from an EMBL/GenBank/DDBJ whole genome shotgun (WGS) entry which is preliminary data.</text>
</comment>
<evidence type="ECO:0000313" key="1">
    <source>
        <dbReference type="EMBL" id="KAL0168991.1"/>
    </source>
</evidence>
<dbReference type="EMBL" id="JAMKFB020000018">
    <property type="protein sequence ID" value="KAL0168991.1"/>
    <property type="molecule type" value="Genomic_DNA"/>
</dbReference>
<protein>
    <submittedName>
        <fullName evidence="1">Uncharacterized protein</fullName>
    </submittedName>
</protein>
<organism evidence="1 2">
    <name type="scientific">Cirrhinus mrigala</name>
    <name type="common">Mrigala</name>
    <dbReference type="NCBI Taxonomy" id="683832"/>
    <lineage>
        <taxon>Eukaryota</taxon>
        <taxon>Metazoa</taxon>
        <taxon>Chordata</taxon>
        <taxon>Craniata</taxon>
        <taxon>Vertebrata</taxon>
        <taxon>Euteleostomi</taxon>
        <taxon>Actinopterygii</taxon>
        <taxon>Neopterygii</taxon>
        <taxon>Teleostei</taxon>
        <taxon>Ostariophysi</taxon>
        <taxon>Cypriniformes</taxon>
        <taxon>Cyprinidae</taxon>
        <taxon>Labeoninae</taxon>
        <taxon>Labeonini</taxon>
        <taxon>Cirrhinus</taxon>
    </lineage>
</organism>
<dbReference type="AlphaFoldDB" id="A0ABD0P7H9"/>
<gene>
    <name evidence="1" type="ORF">M9458_037213</name>
</gene>
<name>A0ABD0P7H9_CIRMR</name>
<sequence length="50" mass="5612">VQPQQDAKMCDQTFLAITFGPCDSCGLNKPLMNIYLKNEPINYCSLCVEL</sequence>
<reference evidence="1 2" key="1">
    <citation type="submission" date="2024-05" db="EMBL/GenBank/DDBJ databases">
        <title>Genome sequencing and assembly of Indian major carp, Cirrhinus mrigala (Hamilton, 1822).</title>
        <authorList>
            <person name="Mohindra V."/>
            <person name="Chowdhury L.M."/>
            <person name="Lal K."/>
            <person name="Jena J.K."/>
        </authorList>
    </citation>
    <scope>NUCLEOTIDE SEQUENCE [LARGE SCALE GENOMIC DNA]</scope>
    <source>
        <strain evidence="1">CM1030</strain>
        <tissue evidence="1">Blood</tissue>
    </source>
</reference>